<evidence type="ECO:0000256" key="3">
    <source>
        <dbReference type="ARBA" id="ARBA00022490"/>
    </source>
</evidence>
<keyword evidence="13" id="KW-1185">Reference proteome</keyword>
<dbReference type="SUPFAM" id="SSF53448">
    <property type="entry name" value="Nucleotide-diphospho-sugar transferases"/>
    <property type="match status" value="1"/>
</dbReference>
<keyword evidence="4" id="KW-0396">Initiation factor</keyword>
<dbReference type="GO" id="GO:0005851">
    <property type="term" value="C:eukaryotic translation initiation factor 2B complex"/>
    <property type="evidence" value="ECO:0007669"/>
    <property type="project" value="TreeGrafter"/>
</dbReference>
<gene>
    <name evidence="12" type="ORF">RN001_011426</name>
</gene>
<evidence type="ECO:0000256" key="1">
    <source>
        <dbReference type="ARBA" id="ARBA00004514"/>
    </source>
</evidence>
<reference evidence="13" key="1">
    <citation type="submission" date="2023-01" db="EMBL/GenBank/DDBJ databases">
        <title>Key to firefly adult light organ development and bioluminescence: homeobox transcription factors regulate luciferase expression and transportation to peroxisome.</title>
        <authorList>
            <person name="Fu X."/>
        </authorList>
    </citation>
    <scope>NUCLEOTIDE SEQUENCE [LARGE SCALE GENOMIC DNA]</scope>
</reference>
<keyword evidence="3" id="KW-0963">Cytoplasm</keyword>
<evidence type="ECO:0000259" key="11">
    <source>
        <dbReference type="Pfam" id="PF25084"/>
    </source>
</evidence>
<dbReference type="PANTHER" id="PTHR45989">
    <property type="entry name" value="TRANSLATION INITIATION FACTOR EIF-2B SUBUNIT GAMMA"/>
    <property type="match status" value="1"/>
</dbReference>
<evidence type="ECO:0000256" key="5">
    <source>
        <dbReference type="ARBA" id="ARBA00022917"/>
    </source>
</evidence>
<evidence type="ECO:0000313" key="13">
    <source>
        <dbReference type="Proteomes" id="UP001353858"/>
    </source>
</evidence>
<protein>
    <recommendedName>
        <fullName evidence="6">Translation initiation factor eIF2B subunit gamma</fullName>
    </recommendedName>
    <alternativeName>
        <fullName evidence="7">eIF2B GDP-GTP exchange factor subunit gamma</fullName>
    </alternativeName>
</protein>
<comment type="caution">
    <text evidence="12">The sequence shown here is derived from an EMBL/GenBank/DDBJ whole genome shotgun (WGS) entry which is preliminary data.</text>
</comment>
<dbReference type="InterPro" id="IPR056764">
    <property type="entry name" value="LbH_EIF2B3/5"/>
</dbReference>
<comment type="subcellular location">
    <subcellularLocation>
        <location evidence="1">Cytoplasm</location>
        <location evidence="1">Cytosol</location>
    </subcellularLocation>
</comment>
<dbReference type="GO" id="GO:0005829">
    <property type="term" value="C:cytosol"/>
    <property type="evidence" value="ECO:0007669"/>
    <property type="project" value="UniProtKB-SubCell"/>
</dbReference>
<evidence type="ECO:0000256" key="4">
    <source>
        <dbReference type="ARBA" id="ARBA00022540"/>
    </source>
</evidence>
<dbReference type="GO" id="GO:0002183">
    <property type="term" value="P:cytoplasmic translational initiation"/>
    <property type="evidence" value="ECO:0007669"/>
    <property type="project" value="TreeGrafter"/>
</dbReference>
<dbReference type="InterPro" id="IPR051960">
    <property type="entry name" value="eIF2B_gamma"/>
</dbReference>
<accession>A0AAN7P1H0</accession>
<dbReference type="Pfam" id="PF25084">
    <property type="entry name" value="LbH_EIF2B"/>
    <property type="match status" value="1"/>
</dbReference>
<dbReference type="InterPro" id="IPR005835">
    <property type="entry name" value="NTP_transferase_dom"/>
</dbReference>
<evidence type="ECO:0000256" key="9">
    <source>
        <dbReference type="ARBA" id="ARBA00046432"/>
    </source>
</evidence>
<organism evidence="12 13">
    <name type="scientific">Aquatica leii</name>
    <dbReference type="NCBI Taxonomy" id="1421715"/>
    <lineage>
        <taxon>Eukaryota</taxon>
        <taxon>Metazoa</taxon>
        <taxon>Ecdysozoa</taxon>
        <taxon>Arthropoda</taxon>
        <taxon>Hexapoda</taxon>
        <taxon>Insecta</taxon>
        <taxon>Pterygota</taxon>
        <taxon>Neoptera</taxon>
        <taxon>Endopterygota</taxon>
        <taxon>Coleoptera</taxon>
        <taxon>Polyphaga</taxon>
        <taxon>Elateriformia</taxon>
        <taxon>Elateroidea</taxon>
        <taxon>Lampyridae</taxon>
        <taxon>Luciolinae</taxon>
        <taxon>Aquatica</taxon>
    </lineage>
</organism>
<name>A0AAN7P1H0_9COLE</name>
<comment type="similarity">
    <text evidence="2">Belongs to the eIF-2B gamma/epsilon subunits family.</text>
</comment>
<proteinExistence type="inferred from homology"/>
<dbReference type="Gene3D" id="3.90.550.10">
    <property type="entry name" value="Spore Coat Polysaccharide Biosynthesis Protein SpsA, Chain A"/>
    <property type="match status" value="1"/>
</dbReference>
<dbReference type="PANTHER" id="PTHR45989:SF1">
    <property type="entry name" value="TRANSLATION INITIATION FACTOR EIF-2B SUBUNIT GAMMA"/>
    <property type="match status" value="1"/>
</dbReference>
<dbReference type="Pfam" id="PF00483">
    <property type="entry name" value="NTP_transferase"/>
    <property type="match status" value="1"/>
</dbReference>
<dbReference type="GO" id="GO:0003743">
    <property type="term" value="F:translation initiation factor activity"/>
    <property type="evidence" value="ECO:0007669"/>
    <property type="project" value="UniProtKB-KW"/>
</dbReference>
<dbReference type="CDD" id="cd04652">
    <property type="entry name" value="LbH_eIF2B_gamma_C"/>
    <property type="match status" value="1"/>
</dbReference>
<keyword evidence="5" id="KW-0648">Protein biosynthesis</keyword>
<dbReference type="GO" id="GO:0005085">
    <property type="term" value="F:guanyl-nucleotide exchange factor activity"/>
    <property type="evidence" value="ECO:0007669"/>
    <property type="project" value="TreeGrafter"/>
</dbReference>
<dbReference type="Proteomes" id="UP001353858">
    <property type="component" value="Unassembled WGS sequence"/>
</dbReference>
<evidence type="ECO:0000256" key="6">
    <source>
        <dbReference type="ARBA" id="ARBA00044196"/>
    </source>
</evidence>
<evidence type="ECO:0000256" key="8">
    <source>
        <dbReference type="ARBA" id="ARBA00045373"/>
    </source>
</evidence>
<sequence>MAFKQEFQAVILAAGKGSRMHEITAGKPKCLLPIGNKPLVWYPIHKLQHIGFTDVILIIFENQKVEIQNALDKLGLLIKIEYVTVKNEDQGTADSLRSIHDKIHSDVLILSCDFVSDVNLGGILNLFRMHNASLCALLLNTPTNQVAVPGPKIKYKPERDLIGLDAQTNRLVFLASASDFESSVSLPKALIRKHTSITMHSNLIDSHVYVLKHWIIQYLQQESSISTIKGELLPHIIKKQLLKPTKVDYNVSTLNTSDKNDIFAFAKESDLDLRIRNASGFNDHYGDLKSSYHDDIIRCFAYIAEPEVFGIRVNNLPAYYNINLQIIDKWKKLSNEKELVRIDSSADIQSSQVDDKCIVWDSCKLSEKTSFKNSVLGSTCEVQKFSRIFNSVVMNNVTIEEKVALENCIVCNGAVIKSGSTIKNCIIGSQHLVPEESVHTNEILTVADRLMEL</sequence>
<evidence type="ECO:0000256" key="2">
    <source>
        <dbReference type="ARBA" id="ARBA00007878"/>
    </source>
</evidence>
<dbReference type="Gene3D" id="2.160.10.10">
    <property type="entry name" value="Hexapeptide repeat proteins"/>
    <property type="match status" value="1"/>
</dbReference>
<dbReference type="CDD" id="cd04198">
    <property type="entry name" value="eIF-2B_gamma_N"/>
    <property type="match status" value="1"/>
</dbReference>
<comment type="function">
    <text evidence="8">Acts as a component of the translation initiation factor 2B (eIF2B) complex, which catalyzes the exchange of GDP for GTP on the eukaryotic initiation factor 2 (eIF2) complex gamma subunit. Its guanine nucleotide exchange factor activity is repressed when bound to eIF2 complex phosphorylated on the alpha subunit, thereby limiting the amount of methionyl-initiator methionine tRNA available to the ribosome and consequently global translation is repressed.</text>
</comment>
<evidence type="ECO:0000256" key="7">
    <source>
        <dbReference type="ARBA" id="ARBA00044229"/>
    </source>
</evidence>
<feature type="domain" description="Nucleotidyl transferase" evidence="10">
    <location>
        <begin position="9"/>
        <end position="143"/>
    </location>
</feature>
<comment type="subunit">
    <text evidence="9">Component of the translation initiation factor 2B (eIF2B) complex which is a heterodecamer of two sets of five different subunits: alpha, beta, gamma, delta and epsilon. Subunits alpha, beta and delta comprise a regulatory subcomplex and subunits epsilon and gamma comprise a catalytic subcomplex. Within the complex, the hexameric regulatory complex resides at the center, with the two heterodimeric catalytic subcomplexes bound on opposite sides.</text>
</comment>
<dbReference type="InterPro" id="IPR029044">
    <property type="entry name" value="Nucleotide-diphossugar_trans"/>
</dbReference>
<feature type="domain" description="EIF2B subunit epsilon/gamma LbH" evidence="11">
    <location>
        <begin position="349"/>
        <end position="434"/>
    </location>
</feature>
<evidence type="ECO:0000259" key="10">
    <source>
        <dbReference type="Pfam" id="PF00483"/>
    </source>
</evidence>
<dbReference type="EMBL" id="JARPUR010000005">
    <property type="protein sequence ID" value="KAK4875004.1"/>
    <property type="molecule type" value="Genomic_DNA"/>
</dbReference>
<evidence type="ECO:0000313" key="12">
    <source>
        <dbReference type="EMBL" id="KAK4875004.1"/>
    </source>
</evidence>
<dbReference type="AlphaFoldDB" id="A0AAN7P1H0"/>